<gene>
    <name evidence="1" type="ORF">BJ968_002690</name>
</gene>
<keyword evidence="2" id="KW-1185">Reference proteome</keyword>
<sequence>MDATPGDPVPRGPRRMHLVGTLPQFHDPGAALSWQRTALAGRVRRLTGGETGDRANWIVPVVQRLAREPVVRRVRSGGWTGYDDVDRFAVRRGQRLGPEHLDLRVARYGSEELDLLAGSGHPATEELPLQVGVPGSFDVALFSFGPAAALRLEPVFRRRLGQDVAALHARAGRAVVFQLEAPVELVAVAAAPEPLRPVVARVVARPLLRQVAQAPPGTRFGVHLCLGDLGHRALRQLQDAAPLVHLTNALVRRWPAGRSLDFVHLPLSGGDRPPSTDPRFHAPLRALRSTVPATTEVAAGFAHEEQDLADQVRVRDLVEQALGRTVDVATSCGLGRRSPEAADAAVRRTLELLG</sequence>
<dbReference type="AlphaFoldDB" id="A0A7Y9J1H7"/>
<dbReference type="RefSeq" id="WP_179752671.1">
    <property type="nucleotide sequence ID" value="NZ_BAAAGN010000010.1"/>
</dbReference>
<dbReference type="SUPFAM" id="SSF51726">
    <property type="entry name" value="UROD/MetE-like"/>
    <property type="match status" value="1"/>
</dbReference>
<name>A0A7Y9J1H7_9ACTN</name>
<evidence type="ECO:0008006" key="3">
    <source>
        <dbReference type="Google" id="ProtNLM"/>
    </source>
</evidence>
<proteinExistence type="predicted"/>
<evidence type="ECO:0000313" key="2">
    <source>
        <dbReference type="Proteomes" id="UP000521922"/>
    </source>
</evidence>
<dbReference type="Proteomes" id="UP000521922">
    <property type="component" value="Unassembled WGS sequence"/>
</dbReference>
<evidence type="ECO:0000313" key="1">
    <source>
        <dbReference type="EMBL" id="NYD23150.1"/>
    </source>
</evidence>
<protein>
    <recommendedName>
        <fullName evidence="3">Methionine synthase</fullName>
    </recommendedName>
</protein>
<reference evidence="1 2" key="1">
    <citation type="submission" date="2020-07" db="EMBL/GenBank/DDBJ databases">
        <title>Sequencing the genomes of 1000 actinobacteria strains.</title>
        <authorList>
            <person name="Klenk H.-P."/>
        </authorList>
    </citation>
    <scope>NUCLEOTIDE SEQUENCE [LARGE SCALE GENOMIC DNA]</scope>
    <source>
        <strain evidence="1 2">DSM 7487</strain>
    </source>
</reference>
<organism evidence="1 2">
    <name type="scientific">Kineococcus aurantiacus</name>
    <dbReference type="NCBI Taxonomy" id="37633"/>
    <lineage>
        <taxon>Bacteria</taxon>
        <taxon>Bacillati</taxon>
        <taxon>Actinomycetota</taxon>
        <taxon>Actinomycetes</taxon>
        <taxon>Kineosporiales</taxon>
        <taxon>Kineosporiaceae</taxon>
        <taxon>Kineococcus</taxon>
    </lineage>
</organism>
<accession>A0A7Y9J1H7</accession>
<dbReference type="InterPro" id="IPR038071">
    <property type="entry name" value="UROD/MetE-like_sf"/>
</dbReference>
<comment type="caution">
    <text evidence="1">The sequence shown here is derived from an EMBL/GenBank/DDBJ whole genome shotgun (WGS) entry which is preliminary data.</text>
</comment>
<dbReference type="EMBL" id="JACCBB010000001">
    <property type="protein sequence ID" value="NYD23150.1"/>
    <property type="molecule type" value="Genomic_DNA"/>
</dbReference>